<accession>A0A841C2M3</accession>
<protein>
    <submittedName>
        <fullName evidence="1">Uncharacterized protein</fullName>
    </submittedName>
</protein>
<name>A0A841C2M3_9ACTN</name>
<dbReference type="AlphaFoldDB" id="A0A841C2M3"/>
<sequence>MSLATATRRIGWLLRTSRRFGADEALRSGRTFARAFSALGSRPLAPSQITRWETGQLPLGREAIRRYEQLLHLTPESLVSVADTTMRYAADGASLRSSHETDDDLDRVRLFHMLDRVTGADALSGADWSSLTELVAARPQLELYPSKIWLAITDRLLDEMVDAVGIEWLQRQEAMSRLLRHPAARHDAVEGCIAHASDPTSLSIVEPLSLLNNTQDPVANRYVLRQLEHPDGERALEGALQAVIRKVSQQHFHHQESIRLVASLTSLMNDASTSGAVLALAVEAGRRLSRQPSYAGVVPLQLHTGPVVHDAWTARRSAEPTAAQVVSARIAARVHNQLAREAGSTDAILATLVEETMFHPDPDLSLASAMLIGATPYRIPFTQMLLDEVKLDLARQRGTYPLASALRALTLLGVDTHRPLVHDLLTKRGASETVRQAAAWATPFCFGRFPEPIWRQILTVQFAAWRQSPNTTNGSILHGIAFGIGTEGHRSLLAYIREHPHAPQTARAAAASWLLRT</sequence>
<dbReference type="Proteomes" id="UP000587527">
    <property type="component" value="Unassembled WGS sequence"/>
</dbReference>
<gene>
    <name evidence="1" type="ORF">F4553_007599</name>
</gene>
<keyword evidence="2" id="KW-1185">Reference proteome</keyword>
<organism evidence="1 2">
    <name type="scientific">Allocatelliglobosispora scoriae</name>
    <dbReference type="NCBI Taxonomy" id="643052"/>
    <lineage>
        <taxon>Bacteria</taxon>
        <taxon>Bacillati</taxon>
        <taxon>Actinomycetota</taxon>
        <taxon>Actinomycetes</taxon>
        <taxon>Micromonosporales</taxon>
        <taxon>Micromonosporaceae</taxon>
        <taxon>Allocatelliglobosispora</taxon>
    </lineage>
</organism>
<dbReference type="RefSeq" id="WP_184846070.1">
    <property type="nucleotide sequence ID" value="NZ_JACHMN010000003.1"/>
</dbReference>
<comment type="caution">
    <text evidence="1">The sequence shown here is derived from an EMBL/GenBank/DDBJ whole genome shotgun (WGS) entry which is preliminary data.</text>
</comment>
<evidence type="ECO:0000313" key="1">
    <source>
        <dbReference type="EMBL" id="MBB5874165.1"/>
    </source>
</evidence>
<reference evidence="1 2" key="1">
    <citation type="submission" date="2020-08" db="EMBL/GenBank/DDBJ databases">
        <title>Sequencing the genomes of 1000 actinobacteria strains.</title>
        <authorList>
            <person name="Klenk H.-P."/>
        </authorList>
    </citation>
    <scope>NUCLEOTIDE SEQUENCE [LARGE SCALE GENOMIC DNA]</scope>
    <source>
        <strain evidence="1 2">DSM 45362</strain>
    </source>
</reference>
<evidence type="ECO:0000313" key="2">
    <source>
        <dbReference type="Proteomes" id="UP000587527"/>
    </source>
</evidence>
<dbReference type="EMBL" id="JACHMN010000003">
    <property type="protein sequence ID" value="MBB5874165.1"/>
    <property type="molecule type" value="Genomic_DNA"/>
</dbReference>
<proteinExistence type="predicted"/>